<organism evidence="2 3">
    <name type="scientific">Neobacillus notoginsengisoli</name>
    <dbReference type="NCBI Taxonomy" id="1578198"/>
    <lineage>
        <taxon>Bacteria</taxon>
        <taxon>Bacillati</taxon>
        <taxon>Bacillota</taxon>
        <taxon>Bacilli</taxon>
        <taxon>Bacillales</taxon>
        <taxon>Bacillaceae</taxon>
        <taxon>Neobacillus</taxon>
    </lineage>
</organism>
<evidence type="ECO:0000313" key="2">
    <source>
        <dbReference type="EMBL" id="RHW43304.1"/>
    </source>
</evidence>
<reference evidence="2 3" key="1">
    <citation type="journal article" date="2017" name="Int. J. Syst. Evol. Microbiol.">
        <title>Bacillus notoginsengisoli sp. nov., a novel bacterium isolated from the rhizosphere of Panax notoginseng.</title>
        <authorList>
            <person name="Zhang M.Y."/>
            <person name="Cheng J."/>
            <person name="Cai Y."/>
            <person name="Zhang T.Y."/>
            <person name="Wu Y.Y."/>
            <person name="Manikprabhu D."/>
            <person name="Li W.J."/>
            <person name="Zhang Y.X."/>
        </authorList>
    </citation>
    <scope>NUCLEOTIDE SEQUENCE [LARGE SCALE GENOMIC DNA]</scope>
    <source>
        <strain evidence="2 3">JCM 30743</strain>
    </source>
</reference>
<proteinExistence type="predicted"/>
<dbReference type="OrthoDB" id="2882968at2"/>
<keyword evidence="3" id="KW-1185">Reference proteome</keyword>
<dbReference type="AlphaFoldDB" id="A0A417YZX0"/>
<gene>
    <name evidence="2" type="ORF">D1B31_01130</name>
</gene>
<evidence type="ECO:0000313" key="3">
    <source>
        <dbReference type="Proteomes" id="UP000284416"/>
    </source>
</evidence>
<comment type="caution">
    <text evidence="2">The sequence shown here is derived from an EMBL/GenBank/DDBJ whole genome shotgun (WGS) entry which is preliminary data.</text>
</comment>
<protein>
    <submittedName>
        <fullName evidence="2">Uncharacterized protein</fullName>
    </submittedName>
</protein>
<sequence>MKVRIKYLIISVSLICISIPSYFYIQYQLLPIYQIEYNAGEEMIDGTPYAIHYVNFKNRSYKSVNPLVDVDDYPLGKLIGGTENGIETVFAVKGHKDLIAVSGFMMVPTYFKETKDLD</sequence>
<dbReference type="Proteomes" id="UP000284416">
    <property type="component" value="Unassembled WGS sequence"/>
</dbReference>
<dbReference type="RefSeq" id="WP_118918912.1">
    <property type="nucleotide sequence ID" value="NZ_QWEG01000001.1"/>
</dbReference>
<keyword evidence="1" id="KW-1133">Transmembrane helix</keyword>
<accession>A0A417YZX0</accession>
<dbReference type="EMBL" id="QWEG01000001">
    <property type="protein sequence ID" value="RHW43304.1"/>
    <property type="molecule type" value="Genomic_DNA"/>
</dbReference>
<evidence type="ECO:0000256" key="1">
    <source>
        <dbReference type="SAM" id="Phobius"/>
    </source>
</evidence>
<name>A0A417YZX0_9BACI</name>
<keyword evidence="1" id="KW-0472">Membrane</keyword>
<keyword evidence="1" id="KW-0812">Transmembrane</keyword>
<feature type="transmembrane region" description="Helical" evidence="1">
    <location>
        <begin position="7"/>
        <end position="25"/>
    </location>
</feature>